<evidence type="ECO:0000256" key="1">
    <source>
        <dbReference type="SAM" id="MobiDB-lite"/>
    </source>
</evidence>
<evidence type="ECO:0000313" key="3">
    <source>
        <dbReference type="EMBL" id="WPL15848.1"/>
    </source>
</evidence>
<dbReference type="NCBIfam" id="TIGR02019">
    <property type="entry name" value="BchJ"/>
    <property type="match status" value="1"/>
</dbReference>
<evidence type="ECO:0000259" key="2">
    <source>
        <dbReference type="SMART" id="SM00989"/>
    </source>
</evidence>
<proteinExistence type="predicted"/>
<dbReference type="RefSeq" id="WP_328986397.1">
    <property type="nucleotide sequence ID" value="NZ_CP121472.1"/>
</dbReference>
<accession>A0ABZ0S487</accession>
<dbReference type="PANTHER" id="PTHR35090">
    <property type="entry name" value="DNA-DIRECTED RNA POLYMERASE SUBUNIT I"/>
    <property type="match status" value="1"/>
</dbReference>
<dbReference type="Gene3D" id="3.30.1380.20">
    <property type="entry name" value="Trafficking protein particle complex subunit 3"/>
    <property type="match status" value="1"/>
</dbReference>
<name>A0ABZ0S487_9GAMM</name>
<dbReference type="InterPro" id="IPR004096">
    <property type="entry name" value="V4R"/>
</dbReference>
<keyword evidence="4" id="KW-1185">Reference proteome</keyword>
<dbReference type="SUPFAM" id="SSF111126">
    <property type="entry name" value="Ligand-binding domain in the NO signalling and Golgi transport"/>
    <property type="match status" value="1"/>
</dbReference>
<reference evidence="3 4" key="1">
    <citation type="journal article" date="2023" name="Microorganisms">
        <title>Thiorhodovibrio frisius and Trv. litoralis spp. nov., Two Novel Members from a Clade of Fastidious Purple Sulfur Bacteria That Exhibit Unique Red-Shifted Light-Harvesting Capabilities.</title>
        <authorList>
            <person name="Methner A."/>
            <person name="Kuzyk S.B."/>
            <person name="Petersen J."/>
            <person name="Bauer S."/>
            <person name="Brinkmann H."/>
            <person name="Sichau K."/>
            <person name="Wanner G."/>
            <person name="Wolf J."/>
            <person name="Neumann-Schaal M."/>
            <person name="Henke P."/>
            <person name="Tank M."/>
            <person name="Sproer C."/>
            <person name="Bunk B."/>
            <person name="Overmann J."/>
        </authorList>
    </citation>
    <scope>NUCLEOTIDE SEQUENCE [LARGE SCALE GENOMIC DNA]</scope>
    <source>
        <strain evidence="3 4">DSM 6702</strain>
    </source>
</reference>
<feature type="domain" description="4-vinyl reductase 4VR" evidence="2">
    <location>
        <begin position="155"/>
        <end position="216"/>
    </location>
</feature>
<feature type="region of interest" description="Disordered" evidence="1">
    <location>
        <begin position="1"/>
        <end position="27"/>
    </location>
</feature>
<dbReference type="Pfam" id="PF02830">
    <property type="entry name" value="V4R"/>
    <property type="match status" value="1"/>
</dbReference>
<organism evidence="3 4">
    <name type="scientific">Thiorhodovibrio winogradskyi</name>
    <dbReference type="NCBI Taxonomy" id="77007"/>
    <lineage>
        <taxon>Bacteria</taxon>
        <taxon>Pseudomonadati</taxon>
        <taxon>Pseudomonadota</taxon>
        <taxon>Gammaproteobacteria</taxon>
        <taxon>Chromatiales</taxon>
        <taxon>Chromatiaceae</taxon>
        <taxon>Thiorhodovibrio</taxon>
    </lineage>
</organism>
<dbReference type="InterPro" id="IPR024096">
    <property type="entry name" value="NO_sig/Golgi_transp_ligand-bd"/>
</dbReference>
<dbReference type="SMART" id="SM00989">
    <property type="entry name" value="V4R"/>
    <property type="match status" value="1"/>
</dbReference>
<dbReference type="PANTHER" id="PTHR35090:SF1">
    <property type="entry name" value="SLR0144 PROTEIN"/>
    <property type="match status" value="1"/>
</dbReference>
<sequence length="218" mass="23844">MSQSDFQPDSQLYSQLHSQPDKEQPARIGPNAIIRVGEALLALENAEVAERIFAVAGLSRYRQTPPSEMVPEAEVIALQQALRAELPVDAAAAVSRDAGLRTGDYLLAHRIPKPAQRVLKLLPPGPACRMLLKAVAKNAWTFVGSGHYGFEMGRPVRVSIAQCPICRDATASFPVCDFYAGAFERLCQSLVSPRAQVRETQCQALGAAACQFEIDWRR</sequence>
<dbReference type="InterPro" id="IPR010249">
    <property type="entry name" value="BchJ"/>
</dbReference>
<gene>
    <name evidence="3" type="primary">bchJ</name>
    <name evidence="3" type="ORF">Thiowin_00767</name>
</gene>
<evidence type="ECO:0000313" key="4">
    <source>
        <dbReference type="Proteomes" id="UP001432180"/>
    </source>
</evidence>
<feature type="compositionally biased region" description="Polar residues" evidence="1">
    <location>
        <begin position="1"/>
        <end position="18"/>
    </location>
</feature>
<dbReference type="Proteomes" id="UP001432180">
    <property type="component" value="Chromosome"/>
</dbReference>
<dbReference type="EMBL" id="CP121472">
    <property type="protein sequence ID" value="WPL15848.1"/>
    <property type="molecule type" value="Genomic_DNA"/>
</dbReference>
<protein>
    <submittedName>
        <fullName evidence="3">Bacteriochlorophyll 4-vinyl reductase</fullName>
    </submittedName>
</protein>